<keyword evidence="2" id="KW-0472">Membrane</keyword>
<keyword evidence="5" id="KW-1185">Reference proteome</keyword>
<reference evidence="4 5" key="1">
    <citation type="submission" date="2016-04" db="EMBL/GenBank/DDBJ databases">
        <title>Complete genome sequence of Dietzia lutea YIM 80766T, a strain isolated from desert soil in Egypt.</title>
        <authorList>
            <person name="Zhao J."/>
            <person name="Hu B."/>
            <person name="Geng S."/>
            <person name="Nie Y."/>
            <person name="Tang Y."/>
        </authorList>
    </citation>
    <scope>NUCLEOTIDE SEQUENCE [LARGE SCALE GENOMIC DNA]</scope>
    <source>
        <strain evidence="4 5">YIM 80766</strain>
    </source>
</reference>
<feature type="transmembrane region" description="Helical" evidence="2">
    <location>
        <begin position="389"/>
        <end position="409"/>
    </location>
</feature>
<organism evidence="4 5">
    <name type="scientific">Dietzia lutea</name>
    <dbReference type="NCBI Taxonomy" id="546160"/>
    <lineage>
        <taxon>Bacteria</taxon>
        <taxon>Bacillati</taxon>
        <taxon>Actinomycetota</taxon>
        <taxon>Actinomycetes</taxon>
        <taxon>Mycobacteriales</taxon>
        <taxon>Dietziaceae</taxon>
        <taxon>Dietzia</taxon>
    </lineage>
</organism>
<feature type="compositionally biased region" description="Basic and acidic residues" evidence="1">
    <location>
        <begin position="418"/>
        <end position="447"/>
    </location>
</feature>
<feature type="region of interest" description="Disordered" evidence="1">
    <location>
        <begin position="418"/>
        <end position="462"/>
    </location>
</feature>
<dbReference type="Gene3D" id="2.60.40.230">
    <property type="entry name" value="Neocarzinostatin-like"/>
    <property type="match status" value="1"/>
</dbReference>
<dbReference type="KEGG" id="dlu:A6035_04130"/>
<keyword evidence="2" id="KW-0812">Transmembrane</keyword>
<feature type="signal peptide" evidence="3">
    <location>
        <begin position="1"/>
        <end position="39"/>
    </location>
</feature>
<evidence type="ECO:0000313" key="4">
    <source>
        <dbReference type="EMBL" id="AWH91490.1"/>
    </source>
</evidence>
<proteinExistence type="predicted"/>
<feature type="compositionally biased region" description="Low complexity" evidence="1">
    <location>
        <begin position="236"/>
        <end position="281"/>
    </location>
</feature>
<evidence type="ECO:0000313" key="5">
    <source>
        <dbReference type="Proteomes" id="UP000244928"/>
    </source>
</evidence>
<dbReference type="Proteomes" id="UP000244928">
    <property type="component" value="Chromosome"/>
</dbReference>
<keyword evidence="2" id="KW-1133">Transmembrane helix</keyword>
<feature type="compositionally biased region" description="Low complexity" evidence="1">
    <location>
        <begin position="197"/>
        <end position="206"/>
    </location>
</feature>
<protein>
    <submittedName>
        <fullName evidence="4">Uncharacterized protein</fullName>
    </submittedName>
</protein>
<dbReference type="RefSeq" id="WP_108846749.1">
    <property type="nucleotide sequence ID" value="NZ_CP015449.1"/>
</dbReference>
<dbReference type="AlphaFoldDB" id="A0A2S1R5A4"/>
<sequence>MDTRSRSTPGAARRMRAAFVAVLLAAATLTVASAAPAHAAARLSVSSSLGGAVASTSGTTTFTVSGSGFQAIDGGFGGVYVGFGWVSGSSWGPSNGGVTGRSYDYVPDDQSKNNKGYQSFVAFPGSSTAGEAQGTMSKDGSFRIQMSVPGPTFTGAGGRRIDCLTMTCGFFTWGAHGVRNGANETFTPVTFQGGAAPAADQAAETSAESEVPAAAGRATSGRPAQAGRTASRTRVAAPAQAPGAQASAVDPAAPAADGQAPAEGGGDAPTADGPVGATGGTTVSGAAVIEVDRKSARPGGAMGFAAAGFWPGEQVYVVLGEGDAAVGPVIAGVDGEVAGVIVVPADIEAGTHEIRAAGAGSGLEAVERFPVRVDIAQTAASSAGLSGSLSWVFLAITALVLLAAGALFLKRRQDGAGVDADHGPGDDTHDVHDAGSQEPHPARDSHEPSGQTATLLREEDHR</sequence>
<gene>
    <name evidence="4" type="ORF">A6035_04130</name>
</gene>
<evidence type="ECO:0000256" key="2">
    <source>
        <dbReference type="SAM" id="Phobius"/>
    </source>
</evidence>
<feature type="chain" id="PRO_5038419956" evidence="3">
    <location>
        <begin position="40"/>
        <end position="462"/>
    </location>
</feature>
<feature type="region of interest" description="Disordered" evidence="1">
    <location>
        <begin position="197"/>
        <end position="281"/>
    </location>
</feature>
<evidence type="ECO:0000256" key="3">
    <source>
        <dbReference type="SAM" id="SignalP"/>
    </source>
</evidence>
<keyword evidence="3" id="KW-0732">Signal</keyword>
<dbReference type="EMBL" id="CP015449">
    <property type="protein sequence ID" value="AWH91490.1"/>
    <property type="molecule type" value="Genomic_DNA"/>
</dbReference>
<accession>A0A2S1R5A4</accession>
<evidence type="ECO:0000256" key="1">
    <source>
        <dbReference type="SAM" id="MobiDB-lite"/>
    </source>
</evidence>
<name>A0A2S1R5A4_9ACTN</name>